<organism evidence="1 2">
    <name type="scientific">Rhodocytophaga aerolata</name>
    <dbReference type="NCBI Taxonomy" id="455078"/>
    <lineage>
        <taxon>Bacteria</taxon>
        <taxon>Pseudomonadati</taxon>
        <taxon>Bacteroidota</taxon>
        <taxon>Cytophagia</taxon>
        <taxon>Cytophagales</taxon>
        <taxon>Rhodocytophagaceae</taxon>
        <taxon>Rhodocytophaga</taxon>
    </lineage>
</organism>
<dbReference type="Proteomes" id="UP001168528">
    <property type="component" value="Unassembled WGS sequence"/>
</dbReference>
<comment type="caution">
    <text evidence="1">The sequence shown here is derived from an EMBL/GenBank/DDBJ whole genome shotgun (WGS) entry which is preliminary data.</text>
</comment>
<dbReference type="InterPro" id="IPR029063">
    <property type="entry name" value="SAM-dependent_MTases_sf"/>
</dbReference>
<evidence type="ECO:0008006" key="3">
    <source>
        <dbReference type="Google" id="ProtNLM"/>
    </source>
</evidence>
<dbReference type="SUPFAM" id="SSF53335">
    <property type="entry name" value="S-adenosyl-L-methionine-dependent methyltransferases"/>
    <property type="match status" value="1"/>
</dbReference>
<evidence type="ECO:0000313" key="2">
    <source>
        <dbReference type="Proteomes" id="UP001168528"/>
    </source>
</evidence>
<reference evidence="1" key="1">
    <citation type="submission" date="2023-07" db="EMBL/GenBank/DDBJ databases">
        <title>The genome sequence of Rhodocytophaga aerolata KACC 12507.</title>
        <authorList>
            <person name="Zhang X."/>
        </authorList>
    </citation>
    <scope>NUCLEOTIDE SEQUENCE</scope>
    <source>
        <strain evidence="1">KACC 12507</strain>
    </source>
</reference>
<gene>
    <name evidence="1" type="ORF">Q0590_32185</name>
</gene>
<accession>A0ABT8RFU8</accession>
<keyword evidence="2" id="KW-1185">Reference proteome</keyword>
<dbReference type="Gene3D" id="3.40.50.150">
    <property type="entry name" value="Vaccinia Virus protein VP39"/>
    <property type="match status" value="1"/>
</dbReference>
<dbReference type="EMBL" id="JAUKPO010000039">
    <property type="protein sequence ID" value="MDO1450978.1"/>
    <property type="molecule type" value="Genomic_DNA"/>
</dbReference>
<sequence>MNILYAGKYNNRFTEVINLLKELPPGSSVLELCFGDTYIAEHCKKSKVRWVGVDLNPHFVKKAVAKGYEAIEGNVLTTKNLPESNICIMMGSLYHFHNTLEDVFSRILASSPVVIISEPVKNLSSSSGLIGYIARRSAKVGKGNEEFRYNEVTLLEALEKLKFVFNFNIEVVQRTGKDILVKLQKY</sequence>
<name>A0ABT8RFU8_9BACT</name>
<evidence type="ECO:0000313" key="1">
    <source>
        <dbReference type="EMBL" id="MDO1450978.1"/>
    </source>
</evidence>
<dbReference type="RefSeq" id="WP_302041777.1">
    <property type="nucleotide sequence ID" value="NZ_JAUKPO010000039.1"/>
</dbReference>
<proteinExistence type="predicted"/>
<protein>
    <recommendedName>
        <fullName evidence="3">Class I SAM-dependent methyltransferase</fullName>
    </recommendedName>
</protein>